<feature type="region of interest" description="Disordered" evidence="3">
    <location>
        <begin position="257"/>
        <end position="279"/>
    </location>
</feature>
<accession>A0A183IDL1</accession>
<comment type="similarity">
    <text evidence="1 2">Belongs to the nucleosome assembly protein (NAP) family.</text>
</comment>
<proteinExistence type="inferred from homology"/>
<dbReference type="SUPFAM" id="SSF143113">
    <property type="entry name" value="NAP-like"/>
    <property type="match status" value="1"/>
</dbReference>
<name>A0A183IDL1_9BILA</name>
<protein>
    <submittedName>
        <fullName evidence="6">Nucleosome assembly protein 1-like 1</fullName>
    </submittedName>
</protein>
<dbReference type="WBParaSite" id="SBAD_0000179301-mRNA-1">
    <property type="protein sequence ID" value="SBAD_0000179301-mRNA-1"/>
    <property type="gene ID" value="SBAD_0000179301"/>
</dbReference>
<dbReference type="GO" id="GO:0005634">
    <property type="term" value="C:nucleus"/>
    <property type="evidence" value="ECO:0007669"/>
    <property type="project" value="InterPro"/>
</dbReference>
<dbReference type="Pfam" id="PF00956">
    <property type="entry name" value="NAP"/>
    <property type="match status" value="2"/>
</dbReference>
<sequence length="279" mass="31625">MQQEAANEAVKAPSGDQNLPDKKLLQDPAALASALQDAEGMAVEEFVDSLSAPVRRRVNALKRLQMASAELEAEFYRKRAKIVTGEYEPTDEECVPVVQELEKDVEEKMNLDTQSEEAAEAETDVKGIPEFWLTLLRNVDMIAEWIQSFTLIFHFSPNEFFTNQTLTKVYYLSCKLDPEDPLSFNGPDIISCKGCKIDWKPGHNVTVKLIKKKQKQRKGGATRFVTKEIKNESFFNFFDSANVYSGRLLDEVFDEDDVDEEEEYESDSDEEAVSGVQKV</sequence>
<evidence type="ECO:0000313" key="4">
    <source>
        <dbReference type="EMBL" id="VDO95232.1"/>
    </source>
</evidence>
<organism evidence="6">
    <name type="scientific">Soboliphyme baturini</name>
    <dbReference type="NCBI Taxonomy" id="241478"/>
    <lineage>
        <taxon>Eukaryota</taxon>
        <taxon>Metazoa</taxon>
        <taxon>Ecdysozoa</taxon>
        <taxon>Nematoda</taxon>
        <taxon>Enoplea</taxon>
        <taxon>Dorylaimia</taxon>
        <taxon>Dioctophymatida</taxon>
        <taxon>Dioctophymatoidea</taxon>
        <taxon>Soboliphymatidae</taxon>
        <taxon>Soboliphyme</taxon>
    </lineage>
</organism>
<dbReference type="PANTHER" id="PTHR11875">
    <property type="entry name" value="TESTIS-SPECIFIC Y-ENCODED PROTEIN"/>
    <property type="match status" value="1"/>
</dbReference>
<feature type="region of interest" description="Disordered" evidence="3">
    <location>
        <begin position="1"/>
        <end position="24"/>
    </location>
</feature>
<dbReference type="Gene3D" id="1.20.5.1500">
    <property type="match status" value="1"/>
</dbReference>
<dbReference type="Gene3D" id="3.30.1120.90">
    <property type="entry name" value="Nucleosome assembly protein"/>
    <property type="match status" value="1"/>
</dbReference>
<evidence type="ECO:0000313" key="5">
    <source>
        <dbReference type="Proteomes" id="UP000270296"/>
    </source>
</evidence>
<dbReference type="EMBL" id="UZAM01006920">
    <property type="protein sequence ID" value="VDO95232.1"/>
    <property type="molecule type" value="Genomic_DNA"/>
</dbReference>
<keyword evidence="5" id="KW-1185">Reference proteome</keyword>
<dbReference type="AlphaFoldDB" id="A0A183IDL1"/>
<dbReference type="GO" id="GO:0006334">
    <property type="term" value="P:nucleosome assembly"/>
    <property type="evidence" value="ECO:0007669"/>
    <property type="project" value="InterPro"/>
</dbReference>
<dbReference type="OrthoDB" id="27325at2759"/>
<evidence type="ECO:0000313" key="6">
    <source>
        <dbReference type="WBParaSite" id="SBAD_0000179301-mRNA-1"/>
    </source>
</evidence>
<dbReference type="InterPro" id="IPR002164">
    <property type="entry name" value="NAP_family"/>
</dbReference>
<reference evidence="6" key="1">
    <citation type="submission" date="2016-06" db="UniProtKB">
        <authorList>
            <consortium name="WormBaseParasite"/>
        </authorList>
    </citation>
    <scope>IDENTIFICATION</scope>
</reference>
<gene>
    <name evidence="4" type="ORF">SBAD_LOCUS1705</name>
</gene>
<evidence type="ECO:0000256" key="3">
    <source>
        <dbReference type="SAM" id="MobiDB-lite"/>
    </source>
</evidence>
<dbReference type="Proteomes" id="UP000270296">
    <property type="component" value="Unassembled WGS sequence"/>
</dbReference>
<evidence type="ECO:0000256" key="2">
    <source>
        <dbReference type="RuleBase" id="RU003876"/>
    </source>
</evidence>
<reference evidence="4 5" key="2">
    <citation type="submission" date="2018-11" db="EMBL/GenBank/DDBJ databases">
        <authorList>
            <consortium name="Pathogen Informatics"/>
        </authorList>
    </citation>
    <scope>NUCLEOTIDE SEQUENCE [LARGE SCALE GENOMIC DNA]</scope>
</reference>
<evidence type="ECO:0000256" key="1">
    <source>
        <dbReference type="ARBA" id="ARBA00009947"/>
    </source>
</evidence>
<dbReference type="InterPro" id="IPR037231">
    <property type="entry name" value="NAP-like_sf"/>
</dbReference>
<feature type="compositionally biased region" description="Acidic residues" evidence="3">
    <location>
        <begin position="257"/>
        <end position="272"/>
    </location>
</feature>